<proteinExistence type="predicted"/>
<protein>
    <submittedName>
        <fullName evidence="1">Uncharacterized protein</fullName>
    </submittedName>
</protein>
<dbReference type="AlphaFoldDB" id="A0A418ME62"/>
<organism evidence="1 2">
    <name type="scientific">Fibrisoma montanum</name>
    <dbReference type="NCBI Taxonomy" id="2305895"/>
    <lineage>
        <taxon>Bacteria</taxon>
        <taxon>Pseudomonadati</taxon>
        <taxon>Bacteroidota</taxon>
        <taxon>Cytophagia</taxon>
        <taxon>Cytophagales</taxon>
        <taxon>Spirosomataceae</taxon>
        <taxon>Fibrisoma</taxon>
    </lineage>
</organism>
<evidence type="ECO:0000313" key="1">
    <source>
        <dbReference type="EMBL" id="RIV25109.1"/>
    </source>
</evidence>
<comment type="caution">
    <text evidence="1">The sequence shown here is derived from an EMBL/GenBank/DDBJ whole genome shotgun (WGS) entry which is preliminary data.</text>
</comment>
<reference evidence="1 2" key="1">
    <citation type="submission" date="2018-08" db="EMBL/GenBank/DDBJ databases">
        <title>Fibrisoma montanum sp. nov., isolated from Danxia mountain soil.</title>
        <authorList>
            <person name="Huang Y."/>
        </authorList>
    </citation>
    <scope>NUCLEOTIDE SEQUENCE [LARGE SCALE GENOMIC DNA]</scope>
    <source>
        <strain evidence="1 2">HYT19</strain>
    </source>
</reference>
<gene>
    <name evidence="1" type="ORF">DYU11_07255</name>
</gene>
<dbReference type="RefSeq" id="WP_147367898.1">
    <property type="nucleotide sequence ID" value="NZ_QXED01000002.1"/>
</dbReference>
<keyword evidence="2" id="KW-1185">Reference proteome</keyword>
<sequence length="70" mass="7847">MKTNPEVRIPFSASCCLVCVHSEPKGKTLTCPAYPDGIPRRIDNRSYTHDRIEADQQGTLVFEPDPVFTP</sequence>
<accession>A0A418ME62</accession>
<name>A0A418ME62_9BACT</name>
<evidence type="ECO:0000313" key="2">
    <source>
        <dbReference type="Proteomes" id="UP000283523"/>
    </source>
</evidence>
<dbReference type="Proteomes" id="UP000283523">
    <property type="component" value="Unassembled WGS sequence"/>
</dbReference>
<dbReference type="EMBL" id="QXED01000002">
    <property type="protein sequence ID" value="RIV25109.1"/>
    <property type="molecule type" value="Genomic_DNA"/>
</dbReference>
<dbReference type="OrthoDB" id="1495537at2"/>